<dbReference type="InterPro" id="IPR011009">
    <property type="entry name" value="Kinase-like_dom_sf"/>
</dbReference>
<keyword evidence="9" id="KW-0812">Transmembrane</keyword>
<dbReference type="EC" id="2.7.11.1" evidence="1"/>
<feature type="domain" description="Protein kinase" evidence="10">
    <location>
        <begin position="15"/>
        <end position="282"/>
    </location>
</feature>
<dbReference type="PANTHER" id="PTHR43289">
    <property type="entry name" value="MITOGEN-ACTIVATED PROTEIN KINASE KINASE KINASE 20-RELATED"/>
    <property type="match status" value="1"/>
</dbReference>
<sequence length="549" mass="57783">MTGRAPSAPPALDGFRFLELLGSGGFSDVFKYEQVQLHRAVAVKVLIGDLDAGGQASFEAEANLMAQMSNHPSIVSIYQAGASPDGRPFLVMEYCPPPGLDKRMRRKPLSVPNALEVGIQVAGAVETAHRLDILHRDIKPANILFTEFNRPALTDFGISVSANAAASGQALGVSVPWAPPEQLTVGQPMGRSGDVYSLAATIWSMLAGHSPFQQAGGDNSLWALSNRVKRDPVPPIGRDDVGPALERVLRTAMAKDPAGRYPTALEFARALQTVQTELHLSVTPIDIRDEHYSESQVEEEDDGGTRISGFVLIDPEGTSPRTGRSTAPAVSIGNDLLTGPDQLNWRRDADGPGVSGDMPAGPVLQHGRGVAEAAERDFTAPAAGLAAPILPAAPGAVEDTRGPAEQRAPRSVSVRALVGAAAAVLVIAVAAFAVAHWTRSPATTARHTAQVSQQPADAIGPAAPSAPVRKQVIAERSSVVFSWRNVDEQAGDSYLWRVDNPAKPTTSYQSTAKTTVSVPVQKGQTCIEVEVRRLSGAVSTPLTMCGAGS</sequence>
<proteinExistence type="predicted"/>
<dbReference type="RefSeq" id="WP_123271318.1">
    <property type="nucleotide sequence ID" value="NZ_RJJQ01000008.1"/>
</dbReference>
<feature type="transmembrane region" description="Helical" evidence="9">
    <location>
        <begin position="416"/>
        <end position="437"/>
    </location>
</feature>
<dbReference type="AlphaFoldDB" id="A0A3M9M9P5"/>
<accession>A0A3M9M9P5</accession>
<keyword evidence="5 11" id="KW-0418">Kinase</keyword>
<dbReference type="InterPro" id="IPR008271">
    <property type="entry name" value="Ser/Thr_kinase_AS"/>
</dbReference>
<evidence type="ECO:0000259" key="10">
    <source>
        <dbReference type="PROSITE" id="PS50011"/>
    </source>
</evidence>
<keyword evidence="6 7" id="KW-0067">ATP-binding</keyword>
<dbReference type="Proteomes" id="UP000271678">
    <property type="component" value="Unassembled WGS sequence"/>
</dbReference>
<dbReference type="Gene3D" id="3.30.200.20">
    <property type="entry name" value="Phosphorylase Kinase, domain 1"/>
    <property type="match status" value="1"/>
</dbReference>
<dbReference type="InterPro" id="IPR000719">
    <property type="entry name" value="Prot_kinase_dom"/>
</dbReference>
<protein>
    <recommendedName>
        <fullName evidence="1">non-specific serine/threonine protein kinase</fullName>
        <ecNumber evidence="1">2.7.11.1</ecNumber>
    </recommendedName>
</protein>
<dbReference type="PROSITE" id="PS00108">
    <property type="entry name" value="PROTEIN_KINASE_ST"/>
    <property type="match status" value="1"/>
</dbReference>
<keyword evidence="12" id="KW-1185">Reference proteome</keyword>
<feature type="region of interest" description="Disordered" evidence="8">
    <location>
        <begin position="313"/>
        <end position="341"/>
    </location>
</feature>
<evidence type="ECO:0000256" key="8">
    <source>
        <dbReference type="SAM" id="MobiDB-lite"/>
    </source>
</evidence>
<gene>
    <name evidence="11" type="ORF">EFY87_09925</name>
</gene>
<reference evidence="11 12" key="1">
    <citation type="submission" date="2018-11" db="EMBL/GenBank/DDBJ databases">
        <title>Draft genome of Simplicispira Flexivirga sp. BO-16.</title>
        <authorList>
            <person name="Im W.T."/>
        </authorList>
    </citation>
    <scope>NUCLEOTIDE SEQUENCE [LARGE SCALE GENOMIC DNA]</scope>
    <source>
        <strain evidence="11 12">BO-16</strain>
    </source>
</reference>
<dbReference type="PANTHER" id="PTHR43289:SF6">
    <property type="entry name" value="SERINE_THREONINE-PROTEIN KINASE NEKL-3"/>
    <property type="match status" value="1"/>
</dbReference>
<keyword evidence="9" id="KW-0472">Membrane</keyword>
<dbReference type="PROSITE" id="PS50011">
    <property type="entry name" value="PROTEIN_KINASE_DOM"/>
    <property type="match status" value="1"/>
</dbReference>
<dbReference type="GO" id="GO:0005524">
    <property type="term" value="F:ATP binding"/>
    <property type="evidence" value="ECO:0007669"/>
    <property type="project" value="UniProtKB-UniRule"/>
</dbReference>
<evidence type="ECO:0000256" key="4">
    <source>
        <dbReference type="ARBA" id="ARBA00022741"/>
    </source>
</evidence>
<evidence type="ECO:0000313" key="11">
    <source>
        <dbReference type="EMBL" id="RNI22279.1"/>
    </source>
</evidence>
<evidence type="ECO:0000256" key="7">
    <source>
        <dbReference type="PROSITE-ProRule" id="PRU10141"/>
    </source>
</evidence>
<comment type="caution">
    <text evidence="11">The sequence shown here is derived from an EMBL/GenBank/DDBJ whole genome shotgun (WGS) entry which is preliminary data.</text>
</comment>
<evidence type="ECO:0000256" key="1">
    <source>
        <dbReference type="ARBA" id="ARBA00012513"/>
    </source>
</evidence>
<dbReference type="GO" id="GO:0004674">
    <property type="term" value="F:protein serine/threonine kinase activity"/>
    <property type="evidence" value="ECO:0007669"/>
    <property type="project" value="UniProtKB-KW"/>
</dbReference>
<evidence type="ECO:0000256" key="5">
    <source>
        <dbReference type="ARBA" id="ARBA00022777"/>
    </source>
</evidence>
<dbReference type="SUPFAM" id="SSF56112">
    <property type="entry name" value="Protein kinase-like (PK-like)"/>
    <property type="match status" value="1"/>
</dbReference>
<dbReference type="EMBL" id="RJJQ01000008">
    <property type="protein sequence ID" value="RNI22279.1"/>
    <property type="molecule type" value="Genomic_DNA"/>
</dbReference>
<dbReference type="SMART" id="SM00220">
    <property type="entry name" value="S_TKc"/>
    <property type="match status" value="1"/>
</dbReference>
<keyword evidence="3" id="KW-0808">Transferase</keyword>
<feature type="binding site" evidence="7">
    <location>
        <position position="44"/>
    </location>
    <ligand>
        <name>ATP</name>
        <dbReference type="ChEBI" id="CHEBI:30616"/>
    </ligand>
</feature>
<evidence type="ECO:0000256" key="6">
    <source>
        <dbReference type="ARBA" id="ARBA00022840"/>
    </source>
</evidence>
<keyword evidence="9" id="KW-1133">Transmembrane helix</keyword>
<keyword evidence="4 7" id="KW-0547">Nucleotide-binding</keyword>
<evidence type="ECO:0000256" key="9">
    <source>
        <dbReference type="SAM" id="Phobius"/>
    </source>
</evidence>
<dbReference type="Gene3D" id="1.10.510.10">
    <property type="entry name" value="Transferase(Phosphotransferase) domain 1"/>
    <property type="match status" value="1"/>
</dbReference>
<dbReference type="InterPro" id="IPR017441">
    <property type="entry name" value="Protein_kinase_ATP_BS"/>
</dbReference>
<dbReference type="Pfam" id="PF00069">
    <property type="entry name" value="Pkinase"/>
    <property type="match status" value="1"/>
</dbReference>
<name>A0A3M9M9P5_9MICO</name>
<evidence type="ECO:0000256" key="3">
    <source>
        <dbReference type="ARBA" id="ARBA00022679"/>
    </source>
</evidence>
<evidence type="ECO:0000313" key="12">
    <source>
        <dbReference type="Proteomes" id="UP000271678"/>
    </source>
</evidence>
<dbReference type="PROSITE" id="PS00107">
    <property type="entry name" value="PROTEIN_KINASE_ATP"/>
    <property type="match status" value="1"/>
</dbReference>
<evidence type="ECO:0000256" key="2">
    <source>
        <dbReference type="ARBA" id="ARBA00022527"/>
    </source>
</evidence>
<keyword evidence="2 11" id="KW-0723">Serine/threonine-protein kinase</keyword>
<organism evidence="11 12">
    <name type="scientific">Flexivirga caeni</name>
    <dbReference type="NCBI Taxonomy" id="2294115"/>
    <lineage>
        <taxon>Bacteria</taxon>
        <taxon>Bacillati</taxon>
        <taxon>Actinomycetota</taxon>
        <taxon>Actinomycetes</taxon>
        <taxon>Micrococcales</taxon>
        <taxon>Dermacoccaceae</taxon>
        <taxon>Flexivirga</taxon>
    </lineage>
</organism>
<dbReference type="OrthoDB" id="9762169at2"/>
<dbReference type="CDD" id="cd14014">
    <property type="entry name" value="STKc_PknB_like"/>
    <property type="match status" value="1"/>
</dbReference>